<proteinExistence type="predicted"/>
<sequence length="332" mass="38182">MFVVEVEGLTSSWELWPFLHSEVNPVPWEKLEKIATQIPQLNAIELLKGQGFKLYTLLISEKALFLAIKRTLSFSDTSSLISVAKADYLSTTMLPLVEKWLAPLLAPQGTRAFLSAGSGEEGITPIIDEKTSPKRVSQILIEIVPKVNMNEFIARSFALTALRLYQTKAQQDNNITPNLWYSEAYKACLYAFENFFETGFFDLSYLSDFHLFWDLRNKACQKLLIKEDFSPYQSAGTISFDRLFEELNKLFSSGKVCSICGKKILLRRNQKYCSDNCRQRANRIIRKLQNCFSQKPSSEEAKKFLESRRKFSKKDIIIPYDLPTIIEEAFRD</sequence>
<gene>
    <name evidence="1" type="ordered locus">Thein_1501</name>
</gene>
<dbReference type="InParanoid" id="F8AAE2"/>
<reference evidence="2" key="1">
    <citation type="submission" date="2011-04" db="EMBL/GenBank/DDBJ databases">
        <title>The complete genome of Thermodesulfatator indicus DSM 15286.</title>
        <authorList>
            <person name="Lucas S."/>
            <person name="Copeland A."/>
            <person name="Lapidus A."/>
            <person name="Bruce D."/>
            <person name="Goodwin L."/>
            <person name="Pitluck S."/>
            <person name="Peters L."/>
            <person name="Kyrpides N."/>
            <person name="Mavromatis K."/>
            <person name="Pagani I."/>
            <person name="Ivanova N."/>
            <person name="Saunders L."/>
            <person name="Detter J.C."/>
            <person name="Tapia R."/>
            <person name="Han C."/>
            <person name="Land M."/>
            <person name="Hauser L."/>
            <person name="Markowitz V."/>
            <person name="Cheng J.-F."/>
            <person name="Hugenholtz P."/>
            <person name="Woyke T."/>
            <person name="Wu D."/>
            <person name="Spring S."/>
            <person name="Schroeder M."/>
            <person name="Brambilla E."/>
            <person name="Klenk H.-P."/>
            <person name="Eisen J.A."/>
        </authorList>
    </citation>
    <scope>NUCLEOTIDE SEQUENCE [LARGE SCALE GENOMIC DNA]</scope>
    <source>
        <strain evidence="2">DSM 15286 / JCM 11887 / CIR29812</strain>
    </source>
</reference>
<accession>F8AAE2</accession>
<protein>
    <submittedName>
        <fullName evidence="1">Uncharacterized protein</fullName>
    </submittedName>
</protein>
<evidence type="ECO:0000313" key="1">
    <source>
        <dbReference type="EMBL" id="AEH45362.1"/>
    </source>
</evidence>
<evidence type="ECO:0000313" key="2">
    <source>
        <dbReference type="Proteomes" id="UP000006793"/>
    </source>
</evidence>
<dbReference type="Proteomes" id="UP000006793">
    <property type="component" value="Chromosome"/>
</dbReference>
<keyword evidence="2" id="KW-1185">Reference proteome</keyword>
<dbReference type="AlphaFoldDB" id="F8AAE2"/>
<organism evidence="1 2">
    <name type="scientific">Thermodesulfatator indicus (strain DSM 15286 / JCM 11887 / CIR29812)</name>
    <dbReference type="NCBI Taxonomy" id="667014"/>
    <lineage>
        <taxon>Bacteria</taxon>
        <taxon>Pseudomonadati</taxon>
        <taxon>Thermodesulfobacteriota</taxon>
        <taxon>Thermodesulfobacteria</taxon>
        <taxon>Thermodesulfobacteriales</taxon>
        <taxon>Thermodesulfatatoraceae</taxon>
        <taxon>Thermodesulfatator</taxon>
    </lineage>
</organism>
<dbReference type="KEGG" id="tid:Thein_1501"/>
<dbReference type="HOGENOM" id="CLU_836607_0_0_0"/>
<dbReference type="PaxDb" id="667014-Thein_1501"/>
<dbReference type="EMBL" id="CP002683">
    <property type="protein sequence ID" value="AEH45362.1"/>
    <property type="molecule type" value="Genomic_DNA"/>
</dbReference>
<dbReference type="OrthoDB" id="5187906at2"/>
<dbReference type="RefSeq" id="WP_013908104.1">
    <property type="nucleotide sequence ID" value="NC_015681.1"/>
</dbReference>
<reference evidence="1 2" key="2">
    <citation type="journal article" date="2012" name="Stand. Genomic Sci.">
        <title>Complete genome sequence of the thermophilic sulfate-reducing ocean bacterium Thermodesulfatator indicus type strain (CIR29812(T)).</title>
        <authorList>
            <person name="Anderson I."/>
            <person name="Saunders E."/>
            <person name="Lapidus A."/>
            <person name="Nolan M."/>
            <person name="Lucas S."/>
            <person name="Tice H."/>
            <person name="Del Rio T.G."/>
            <person name="Cheng J.F."/>
            <person name="Han C."/>
            <person name="Tapia R."/>
            <person name="Goodwin L.A."/>
            <person name="Pitluck S."/>
            <person name="Liolios K."/>
            <person name="Mavromatis K."/>
            <person name="Pagani I."/>
            <person name="Ivanova N."/>
            <person name="Mikhailova N."/>
            <person name="Pati A."/>
            <person name="Chen A."/>
            <person name="Palaniappan K."/>
            <person name="Land M."/>
            <person name="Hauser L."/>
            <person name="Jeffries C.D."/>
            <person name="Chang Y.J."/>
            <person name="Brambilla E.M."/>
            <person name="Rohde M."/>
            <person name="Spring S."/>
            <person name="Goker M."/>
            <person name="Detter J.C."/>
            <person name="Woyke T."/>
            <person name="Bristow J."/>
            <person name="Eisen J.A."/>
            <person name="Markowitz V."/>
            <person name="Hugenholtz P."/>
            <person name="Kyrpides N.C."/>
            <person name="Klenk H.P."/>
        </authorList>
    </citation>
    <scope>NUCLEOTIDE SEQUENCE [LARGE SCALE GENOMIC DNA]</scope>
    <source>
        <strain evidence="2">DSM 15286 / JCM 11887 / CIR29812</strain>
    </source>
</reference>
<name>F8AAE2_THEID</name>
<dbReference type="STRING" id="667014.Thein_1501"/>